<dbReference type="InterPro" id="IPR033116">
    <property type="entry name" value="TRYPSIN_SER"/>
</dbReference>
<dbReference type="Proteomes" id="UP001458880">
    <property type="component" value="Unassembled WGS sequence"/>
</dbReference>
<comment type="subcellular location">
    <subcellularLocation>
        <location evidence="1">Secreted</location>
    </subcellularLocation>
</comment>
<reference evidence="10 11" key="1">
    <citation type="journal article" date="2024" name="BMC Genomics">
        <title>De novo assembly and annotation of Popillia japonica's genome with initial clues to its potential as an invasive pest.</title>
        <authorList>
            <person name="Cucini C."/>
            <person name="Boschi S."/>
            <person name="Funari R."/>
            <person name="Cardaioli E."/>
            <person name="Iannotti N."/>
            <person name="Marturano G."/>
            <person name="Paoli F."/>
            <person name="Bruttini M."/>
            <person name="Carapelli A."/>
            <person name="Frati F."/>
            <person name="Nardi F."/>
        </authorList>
    </citation>
    <scope>NUCLEOTIDE SEQUENCE [LARGE SCALE GENOMIC DNA]</scope>
    <source>
        <strain evidence="10">DMR45628</strain>
    </source>
</reference>
<evidence type="ECO:0000256" key="8">
    <source>
        <dbReference type="SAM" id="SignalP"/>
    </source>
</evidence>
<keyword evidence="2" id="KW-0964">Secreted</keyword>
<dbReference type="InterPro" id="IPR001254">
    <property type="entry name" value="Trypsin_dom"/>
</dbReference>
<keyword evidence="8" id="KW-0732">Signal</keyword>
<dbReference type="PROSITE" id="PS00135">
    <property type="entry name" value="TRYPSIN_SER"/>
    <property type="match status" value="1"/>
</dbReference>
<dbReference type="EMBL" id="JASPKY010000956">
    <property type="protein sequence ID" value="KAK9679919.1"/>
    <property type="molecule type" value="Genomic_DNA"/>
</dbReference>
<feature type="signal peptide" evidence="8">
    <location>
        <begin position="1"/>
        <end position="20"/>
    </location>
</feature>
<comment type="caution">
    <text evidence="10">The sequence shown here is derived from an EMBL/GenBank/DDBJ whole genome shotgun (WGS) entry which is preliminary data.</text>
</comment>
<feature type="chain" id="PRO_5043587167" evidence="8">
    <location>
        <begin position="21"/>
        <end position="316"/>
    </location>
</feature>
<dbReference type="GO" id="GO:0004252">
    <property type="term" value="F:serine-type endopeptidase activity"/>
    <property type="evidence" value="ECO:0007669"/>
    <property type="project" value="InterPro"/>
</dbReference>
<dbReference type="PANTHER" id="PTHR24252:SF7">
    <property type="entry name" value="HYALIN"/>
    <property type="match status" value="1"/>
</dbReference>
<dbReference type="InterPro" id="IPR018114">
    <property type="entry name" value="TRYPSIN_HIS"/>
</dbReference>
<proteinExistence type="predicted"/>
<sequence>MYSTLVFTVTCILFPSLTLPYGEVSEQMCKKYSAAVYVIEPDLGMSSKSHFNNVSECGIVSVPLIIGGKEATEKEFPHFALVGFGGSPNEQLAWYCGSSLISEKFLLTAAHCSRSAEYGPAQKVRLGMLNLGVDSDEDDDIVQEEVIKRFIVHPDFKSVKKYNDIALVELQRSIKFTPYVRPACLNVNPTEKTRGIAIGFGKTDVDSAESSKVLMKVTLDLINTKTCSEYFPSNPRMEQGVVSSMICAGVLEGGKDTCQGDSGGPLQIILENPYCMYSIVGVTSFGSFCGYANSPAIYTNVSYFIPWIEDTVWKNI</sequence>
<keyword evidence="4 7" id="KW-0378">Hydrolase</keyword>
<dbReference type="SMART" id="SM00020">
    <property type="entry name" value="Tryp_SPc"/>
    <property type="match status" value="1"/>
</dbReference>
<evidence type="ECO:0000256" key="6">
    <source>
        <dbReference type="ARBA" id="ARBA00023157"/>
    </source>
</evidence>
<accession>A0AAW1HTM0</accession>
<dbReference type="GO" id="GO:0005576">
    <property type="term" value="C:extracellular region"/>
    <property type="evidence" value="ECO:0007669"/>
    <property type="project" value="UniProtKB-SubCell"/>
</dbReference>
<evidence type="ECO:0000313" key="10">
    <source>
        <dbReference type="EMBL" id="KAK9679919.1"/>
    </source>
</evidence>
<dbReference type="InterPro" id="IPR001314">
    <property type="entry name" value="Peptidase_S1A"/>
</dbReference>
<evidence type="ECO:0000256" key="4">
    <source>
        <dbReference type="ARBA" id="ARBA00022801"/>
    </source>
</evidence>
<evidence type="ECO:0000256" key="7">
    <source>
        <dbReference type="RuleBase" id="RU363034"/>
    </source>
</evidence>
<keyword evidence="11" id="KW-1185">Reference proteome</keyword>
<dbReference type="PANTHER" id="PTHR24252">
    <property type="entry name" value="ACROSIN-RELATED"/>
    <property type="match status" value="1"/>
</dbReference>
<organism evidence="10 11">
    <name type="scientific">Popillia japonica</name>
    <name type="common">Japanese beetle</name>
    <dbReference type="NCBI Taxonomy" id="7064"/>
    <lineage>
        <taxon>Eukaryota</taxon>
        <taxon>Metazoa</taxon>
        <taxon>Ecdysozoa</taxon>
        <taxon>Arthropoda</taxon>
        <taxon>Hexapoda</taxon>
        <taxon>Insecta</taxon>
        <taxon>Pterygota</taxon>
        <taxon>Neoptera</taxon>
        <taxon>Endopterygota</taxon>
        <taxon>Coleoptera</taxon>
        <taxon>Polyphaga</taxon>
        <taxon>Scarabaeiformia</taxon>
        <taxon>Scarabaeidae</taxon>
        <taxon>Rutelinae</taxon>
        <taxon>Popillia</taxon>
    </lineage>
</organism>
<gene>
    <name evidence="10" type="ORF">QE152_g39559</name>
</gene>
<dbReference type="InterPro" id="IPR043504">
    <property type="entry name" value="Peptidase_S1_PA_chymotrypsin"/>
</dbReference>
<feature type="domain" description="Peptidase S1" evidence="9">
    <location>
        <begin position="65"/>
        <end position="313"/>
    </location>
</feature>
<dbReference type="CDD" id="cd00190">
    <property type="entry name" value="Tryp_SPc"/>
    <property type="match status" value="1"/>
</dbReference>
<dbReference type="PROSITE" id="PS50240">
    <property type="entry name" value="TRYPSIN_DOM"/>
    <property type="match status" value="1"/>
</dbReference>
<evidence type="ECO:0000256" key="5">
    <source>
        <dbReference type="ARBA" id="ARBA00022825"/>
    </source>
</evidence>
<evidence type="ECO:0000256" key="3">
    <source>
        <dbReference type="ARBA" id="ARBA00022670"/>
    </source>
</evidence>
<evidence type="ECO:0000256" key="2">
    <source>
        <dbReference type="ARBA" id="ARBA00022525"/>
    </source>
</evidence>
<dbReference type="Gene3D" id="2.40.10.10">
    <property type="entry name" value="Trypsin-like serine proteases"/>
    <property type="match status" value="2"/>
</dbReference>
<dbReference type="Pfam" id="PF00089">
    <property type="entry name" value="Trypsin"/>
    <property type="match status" value="1"/>
</dbReference>
<evidence type="ECO:0000259" key="9">
    <source>
        <dbReference type="PROSITE" id="PS50240"/>
    </source>
</evidence>
<dbReference type="InterPro" id="IPR009003">
    <property type="entry name" value="Peptidase_S1_PA"/>
</dbReference>
<dbReference type="PRINTS" id="PR00722">
    <property type="entry name" value="CHYMOTRYPSIN"/>
</dbReference>
<dbReference type="AlphaFoldDB" id="A0AAW1HTM0"/>
<name>A0AAW1HTM0_POPJA</name>
<dbReference type="SUPFAM" id="SSF50494">
    <property type="entry name" value="Trypsin-like serine proteases"/>
    <property type="match status" value="1"/>
</dbReference>
<dbReference type="GO" id="GO:0006508">
    <property type="term" value="P:proteolysis"/>
    <property type="evidence" value="ECO:0007669"/>
    <property type="project" value="UniProtKB-KW"/>
</dbReference>
<dbReference type="FunFam" id="2.40.10.10:FF:000015">
    <property type="entry name" value="Atrial natriuretic peptide-converting enzyme"/>
    <property type="match status" value="1"/>
</dbReference>
<keyword evidence="5 7" id="KW-0720">Serine protease</keyword>
<protein>
    <submittedName>
        <fullName evidence="10">Trypsin</fullName>
    </submittedName>
</protein>
<evidence type="ECO:0000313" key="11">
    <source>
        <dbReference type="Proteomes" id="UP001458880"/>
    </source>
</evidence>
<dbReference type="PROSITE" id="PS00134">
    <property type="entry name" value="TRYPSIN_HIS"/>
    <property type="match status" value="1"/>
</dbReference>
<evidence type="ECO:0000256" key="1">
    <source>
        <dbReference type="ARBA" id="ARBA00004613"/>
    </source>
</evidence>
<keyword evidence="6" id="KW-1015">Disulfide bond</keyword>
<keyword evidence="3 7" id="KW-0645">Protease</keyword>